<sequence>MNKPVNHHFVPQHFLSAWAIGRNSKKLCRYRRISHTGKLETKEASIKHSANAKNLYEIVLPDGAFEIESTHVTPKLDEVGYKALNSARSLHYSKIPEKTKKDLAFYLTCLEARNPAILDLMAPTDEEFQIIKNSMNNGSSKSVNEVFSYIGESPSKGVMAFALFVINEITSFQSEPFHHGLLNANVEEFDFDADCLITSDYPTFRMGHYNRDVLFAVAVNPRKALVYSKNEFAKVFKMLPKNEQIKMINLLTIAKASAAYAHNDSFSPFVEDHLGWALADSSQEYIQQYILKALSQ</sequence>
<organism evidence="1 2">
    <name type="scientific">Tamilnaduibacter salinus</name>
    <dbReference type="NCBI Taxonomy" id="1484056"/>
    <lineage>
        <taxon>Bacteria</taxon>
        <taxon>Pseudomonadati</taxon>
        <taxon>Pseudomonadota</taxon>
        <taxon>Gammaproteobacteria</taxon>
        <taxon>Pseudomonadales</taxon>
        <taxon>Marinobacteraceae</taxon>
        <taxon>Tamilnaduibacter</taxon>
    </lineage>
</organism>
<proteinExistence type="predicted"/>
<gene>
    <name evidence="1" type="ORF">C8D92_1032</name>
</gene>
<reference evidence="1 2" key="1">
    <citation type="submission" date="2018-04" db="EMBL/GenBank/DDBJ databases">
        <title>Genomic Encyclopedia of Type Strains, Phase IV (KMG-IV): sequencing the most valuable type-strain genomes for metagenomic binning, comparative biology and taxonomic classification.</title>
        <authorList>
            <person name="Goeker M."/>
        </authorList>
    </citation>
    <scope>NUCLEOTIDE SEQUENCE [LARGE SCALE GENOMIC DNA]</scope>
    <source>
        <strain evidence="1 2">DSM 28688</strain>
    </source>
</reference>
<evidence type="ECO:0000313" key="2">
    <source>
        <dbReference type="Proteomes" id="UP000245887"/>
    </source>
</evidence>
<dbReference type="EMBL" id="QEKQ01000003">
    <property type="protein sequence ID" value="PVY77318.1"/>
    <property type="molecule type" value="Genomic_DNA"/>
</dbReference>
<dbReference type="InterPro" id="IPR025332">
    <property type="entry name" value="DUF4238"/>
</dbReference>
<dbReference type="OrthoDB" id="9148269at2"/>
<name>A0A2U1CXU3_9GAMM</name>
<dbReference type="AlphaFoldDB" id="A0A2U1CXU3"/>
<dbReference type="Proteomes" id="UP000245887">
    <property type="component" value="Unassembled WGS sequence"/>
</dbReference>
<accession>A0A2U1CXU3</accession>
<evidence type="ECO:0000313" key="1">
    <source>
        <dbReference type="EMBL" id="PVY77318.1"/>
    </source>
</evidence>
<protein>
    <submittedName>
        <fullName evidence="1">Uncharacterized protein DUF4238</fullName>
    </submittedName>
</protein>
<comment type="caution">
    <text evidence="1">The sequence shown here is derived from an EMBL/GenBank/DDBJ whole genome shotgun (WGS) entry which is preliminary data.</text>
</comment>
<dbReference type="Pfam" id="PF14022">
    <property type="entry name" value="DUF4238"/>
    <property type="match status" value="1"/>
</dbReference>
<dbReference type="RefSeq" id="WP_116918631.1">
    <property type="nucleotide sequence ID" value="NZ_QEKQ01000003.1"/>
</dbReference>